<name>A0A410RKB3_CORCK</name>
<protein>
    <submittedName>
        <fullName evidence="2">Putative lipoprotein</fullName>
    </submittedName>
</protein>
<feature type="compositionally biased region" description="Basic and acidic residues" evidence="1">
    <location>
        <begin position="51"/>
        <end position="61"/>
    </location>
</feature>
<organism evidence="2 3">
    <name type="scientific">Corallococcus coralloides</name>
    <name type="common">Myxococcus coralloides</name>
    <dbReference type="NCBI Taxonomy" id="184914"/>
    <lineage>
        <taxon>Bacteria</taxon>
        <taxon>Pseudomonadati</taxon>
        <taxon>Myxococcota</taxon>
        <taxon>Myxococcia</taxon>
        <taxon>Myxococcales</taxon>
        <taxon>Cystobacterineae</taxon>
        <taxon>Myxococcaceae</taxon>
        <taxon>Corallococcus</taxon>
    </lineage>
</organism>
<feature type="compositionally biased region" description="Low complexity" evidence="1">
    <location>
        <begin position="157"/>
        <end position="192"/>
    </location>
</feature>
<feature type="region of interest" description="Disordered" evidence="1">
    <location>
        <begin position="22"/>
        <end position="286"/>
    </location>
</feature>
<gene>
    <name evidence="2" type="ORF">EJ065_0739</name>
</gene>
<evidence type="ECO:0000313" key="2">
    <source>
        <dbReference type="EMBL" id="QAT82344.1"/>
    </source>
</evidence>
<dbReference type="EMBL" id="CP034669">
    <property type="protein sequence ID" value="QAT82344.1"/>
    <property type="molecule type" value="Genomic_DNA"/>
</dbReference>
<feature type="compositionally biased region" description="Low complexity" evidence="1">
    <location>
        <begin position="79"/>
        <end position="90"/>
    </location>
</feature>
<dbReference type="Proteomes" id="UP000288758">
    <property type="component" value="Chromosome"/>
</dbReference>
<evidence type="ECO:0000313" key="3">
    <source>
        <dbReference type="Proteomes" id="UP000288758"/>
    </source>
</evidence>
<accession>A0A410RKB3</accession>
<proteinExistence type="predicted"/>
<dbReference type="PROSITE" id="PS51257">
    <property type="entry name" value="PROKAR_LIPOPROTEIN"/>
    <property type="match status" value="1"/>
</dbReference>
<feature type="compositionally biased region" description="Basic and acidic residues" evidence="1">
    <location>
        <begin position="69"/>
        <end position="78"/>
    </location>
</feature>
<evidence type="ECO:0000256" key="1">
    <source>
        <dbReference type="SAM" id="MobiDB-lite"/>
    </source>
</evidence>
<reference evidence="2 3" key="1">
    <citation type="submission" date="2018-12" db="EMBL/GenBank/DDBJ databases">
        <title>Complete Genome Sequence of the Corallopyronin A producing Myxobacterium Corallococcus coralloides B035.</title>
        <authorList>
            <person name="Bouhired S.M."/>
            <person name="Rupp O."/>
            <person name="Blom J."/>
            <person name="Schaeberle T.F."/>
            <person name="Kehraus S."/>
            <person name="Schiefer A."/>
            <person name="Pfarr K."/>
            <person name="Goesmann A."/>
            <person name="Hoerauf A."/>
            <person name="Koenig G.M."/>
        </authorList>
    </citation>
    <scope>NUCLEOTIDE SEQUENCE [LARGE SCALE GENOMIC DNA]</scope>
    <source>
        <strain evidence="2 3">B035</strain>
    </source>
</reference>
<sequence>MKSRAAWLGAGLAALVVGTTACQDQDRSRQDTAEKNTPGQRVEQAQLQSEKAFDDARDAQKEASSQQREAARAQEDVQQKQQELQEAQAKAQKEAQEAQASQQQAQARTQQAQSVAQQAQASALAAQRQAQQNFATQQQQASNESAAANQRIADPGAQQQQAANPDAATQQAAIAQNSQPTQAQAAPAQEQQITGDVLSASAQEVLVSQRGEPRLRLKVGPSTQVQVDGRAASAADIQEGAQVRASYRTDESSGQPQALRIDATSRAQPAAPAPAESGESSPGVPR</sequence>
<feature type="compositionally biased region" description="Polar residues" evidence="1">
    <location>
        <begin position="35"/>
        <end position="49"/>
    </location>
</feature>
<keyword evidence="2" id="KW-0449">Lipoprotein</keyword>
<dbReference type="RefSeq" id="WP_128794691.1">
    <property type="nucleotide sequence ID" value="NZ_CP034669.1"/>
</dbReference>
<feature type="compositionally biased region" description="Low complexity" evidence="1">
    <location>
        <begin position="97"/>
        <end position="150"/>
    </location>
</feature>
<feature type="compositionally biased region" description="Low complexity" evidence="1">
    <location>
        <begin position="269"/>
        <end position="286"/>
    </location>
</feature>
<feature type="compositionally biased region" description="Basic and acidic residues" evidence="1">
    <location>
        <begin position="24"/>
        <end position="34"/>
    </location>
</feature>
<dbReference type="AlphaFoldDB" id="A0A410RKB3"/>